<dbReference type="PANTHER" id="PTHR30185">
    <property type="entry name" value="CRYPTIC BETA-GLUCOSIDE BGL OPERON ANTITERMINATOR"/>
    <property type="match status" value="1"/>
</dbReference>
<dbReference type="PANTHER" id="PTHR30185:SF18">
    <property type="entry name" value="TRANSCRIPTIONAL REGULATOR MTLR"/>
    <property type="match status" value="1"/>
</dbReference>
<dbReference type="EC" id="2.7.1.-" evidence="4"/>
<evidence type="ECO:0000256" key="2">
    <source>
        <dbReference type="ARBA" id="ARBA00023163"/>
    </source>
</evidence>
<organism evidence="4">
    <name type="scientific">Clostridioides difficile</name>
    <name type="common">Peptoclostridium difficile</name>
    <dbReference type="NCBI Taxonomy" id="1496"/>
    <lineage>
        <taxon>Bacteria</taxon>
        <taxon>Bacillati</taxon>
        <taxon>Bacillota</taxon>
        <taxon>Clostridia</taxon>
        <taxon>Peptostreptococcales</taxon>
        <taxon>Peptostreptococcaceae</taxon>
        <taxon>Clostridioides</taxon>
    </lineage>
</organism>
<reference evidence="4" key="1">
    <citation type="submission" date="2018-06" db="EMBL/GenBank/DDBJ databases">
        <authorList>
            <consortium name="Pathogen Informatics"/>
            <person name="Doyle S."/>
        </authorList>
    </citation>
    <scope>NUCLEOTIDE SEQUENCE</scope>
    <source>
        <strain evidence="4">NCTC13307</strain>
    </source>
</reference>
<protein>
    <submittedName>
        <fullName evidence="4">Transcription antiterminator</fullName>
        <ecNumber evidence="4">2.7.1.-</ecNumber>
    </submittedName>
</protein>
<dbReference type="Pfam" id="PF00359">
    <property type="entry name" value="PTS_EIIA_2"/>
    <property type="match status" value="1"/>
</dbReference>
<dbReference type="GO" id="GO:0016740">
    <property type="term" value="F:transferase activity"/>
    <property type="evidence" value="ECO:0007669"/>
    <property type="project" value="UniProtKB-KW"/>
</dbReference>
<keyword evidence="4" id="KW-0808">Transferase</keyword>
<keyword evidence="1" id="KW-0805">Transcription regulation</keyword>
<feature type="domain" description="PTS EIIA type-2" evidence="3">
    <location>
        <begin position="1"/>
        <end position="82"/>
    </location>
</feature>
<dbReference type="InterPro" id="IPR002178">
    <property type="entry name" value="PTS_EIIA_type-2_dom"/>
</dbReference>
<proteinExistence type="predicted"/>
<name>A0A381KMH0_CLODI</name>
<evidence type="ECO:0000259" key="3">
    <source>
        <dbReference type="PROSITE" id="PS51094"/>
    </source>
</evidence>
<accession>A0A381KMH0</accession>
<dbReference type="Gene3D" id="3.40.930.10">
    <property type="entry name" value="Mannitol-specific EII, Chain A"/>
    <property type="match status" value="1"/>
</dbReference>
<dbReference type="InterPro" id="IPR050661">
    <property type="entry name" value="BglG_antiterminators"/>
</dbReference>
<sequence length="84" mass="9526">MLDQKLGQKEIAIGIATLDSPIEFGNNENDPVKYVFCLSAIDNNSHLRAMSELVELLEEDEFFKVLDSAKEAKEIIDFIKTHEL</sequence>
<dbReference type="SUPFAM" id="SSF55804">
    <property type="entry name" value="Phoshotransferase/anion transport protein"/>
    <property type="match status" value="1"/>
</dbReference>
<keyword evidence="2" id="KW-0804">Transcription</keyword>
<evidence type="ECO:0000313" key="4">
    <source>
        <dbReference type="EMBL" id="SUY83476.1"/>
    </source>
</evidence>
<dbReference type="PROSITE" id="PS51094">
    <property type="entry name" value="PTS_EIIA_TYPE_2"/>
    <property type="match status" value="1"/>
</dbReference>
<dbReference type="EMBL" id="UFWD01000002">
    <property type="protein sequence ID" value="SUY83476.1"/>
    <property type="molecule type" value="Genomic_DNA"/>
</dbReference>
<dbReference type="AlphaFoldDB" id="A0A381KMH0"/>
<evidence type="ECO:0000256" key="1">
    <source>
        <dbReference type="ARBA" id="ARBA00023015"/>
    </source>
</evidence>
<dbReference type="InterPro" id="IPR016152">
    <property type="entry name" value="PTrfase/Anion_transptr"/>
</dbReference>
<gene>
    <name evidence="4" type="primary">ulaC_2</name>
    <name evidence="4" type="ORF">NCTC13307_04599</name>
</gene>